<evidence type="ECO:0000313" key="2">
    <source>
        <dbReference type="EMBL" id="GAG14209.1"/>
    </source>
</evidence>
<sequence>MCPRQPWFESFFVEGEYAEVLRRIPPEQTAKEVEFIVEALALPAESRILDLCCGVGRHTVPLASRGYRMVGLDLDEAALALARQRAQDSGVDVELVQAEMREIPFRDELDGVINIFSSLGYYDTDEEDTEVLAAVS</sequence>
<dbReference type="AlphaFoldDB" id="X0V7R1"/>
<organism evidence="2">
    <name type="scientific">marine sediment metagenome</name>
    <dbReference type="NCBI Taxonomy" id="412755"/>
    <lineage>
        <taxon>unclassified sequences</taxon>
        <taxon>metagenomes</taxon>
        <taxon>ecological metagenomes</taxon>
    </lineage>
</organism>
<comment type="caution">
    <text evidence="2">The sequence shown here is derived from an EMBL/GenBank/DDBJ whole genome shotgun (WGS) entry which is preliminary data.</text>
</comment>
<dbReference type="EMBL" id="BARS01037523">
    <property type="protein sequence ID" value="GAG14209.1"/>
    <property type="molecule type" value="Genomic_DNA"/>
</dbReference>
<dbReference type="CDD" id="cd02440">
    <property type="entry name" value="AdoMet_MTases"/>
    <property type="match status" value="1"/>
</dbReference>
<feature type="non-terminal residue" evidence="2">
    <location>
        <position position="136"/>
    </location>
</feature>
<name>X0V7R1_9ZZZZ</name>
<dbReference type="Pfam" id="PF13649">
    <property type="entry name" value="Methyltransf_25"/>
    <property type="match status" value="1"/>
</dbReference>
<accession>X0V7R1</accession>
<dbReference type="Gene3D" id="3.40.50.150">
    <property type="entry name" value="Vaccinia Virus protein VP39"/>
    <property type="match status" value="1"/>
</dbReference>
<dbReference type="InterPro" id="IPR041698">
    <property type="entry name" value="Methyltransf_25"/>
</dbReference>
<gene>
    <name evidence="2" type="ORF">S01H1_57533</name>
</gene>
<dbReference type="SUPFAM" id="SSF53335">
    <property type="entry name" value="S-adenosyl-L-methionine-dependent methyltransferases"/>
    <property type="match status" value="1"/>
</dbReference>
<proteinExistence type="predicted"/>
<reference evidence="2" key="1">
    <citation type="journal article" date="2014" name="Front. Microbiol.">
        <title>High frequency of phylogenetically diverse reductive dehalogenase-homologous genes in deep subseafloor sedimentary metagenomes.</title>
        <authorList>
            <person name="Kawai M."/>
            <person name="Futagami T."/>
            <person name="Toyoda A."/>
            <person name="Takaki Y."/>
            <person name="Nishi S."/>
            <person name="Hori S."/>
            <person name="Arai W."/>
            <person name="Tsubouchi T."/>
            <person name="Morono Y."/>
            <person name="Uchiyama I."/>
            <person name="Ito T."/>
            <person name="Fujiyama A."/>
            <person name="Inagaki F."/>
            <person name="Takami H."/>
        </authorList>
    </citation>
    <scope>NUCLEOTIDE SEQUENCE</scope>
    <source>
        <strain evidence="2">Expedition CK06-06</strain>
    </source>
</reference>
<dbReference type="InterPro" id="IPR029063">
    <property type="entry name" value="SAM-dependent_MTases_sf"/>
</dbReference>
<protein>
    <recommendedName>
        <fullName evidence="1">Methyltransferase domain-containing protein</fullName>
    </recommendedName>
</protein>
<feature type="domain" description="Methyltransferase" evidence="1">
    <location>
        <begin position="48"/>
        <end position="126"/>
    </location>
</feature>
<evidence type="ECO:0000259" key="1">
    <source>
        <dbReference type="Pfam" id="PF13649"/>
    </source>
</evidence>